<dbReference type="GO" id="GO:0005524">
    <property type="term" value="F:ATP binding"/>
    <property type="evidence" value="ECO:0007669"/>
    <property type="project" value="UniProtKB-KW"/>
</dbReference>
<keyword evidence="4 7" id="KW-0067">ATP-binding</keyword>
<dbReference type="InterPro" id="IPR003439">
    <property type="entry name" value="ABC_transporter-like_ATP-bd"/>
</dbReference>
<feature type="domain" description="ABC transporter" evidence="6">
    <location>
        <begin position="2"/>
        <end position="232"/>
    </location>
</feature>
<dbReference type="PANTHER" id="PTHR43335">
    <property type="entry name" value="ABC TRANSPORTER, ATP-BINDING PROTEIN"/>
    <property type="match status" value="1"/>
</dbReference>
<dbReference type="PROSITE" id="PS00211">
    <property type="entry name" value="ABC_TRANSPORTER_1"/>
    <property type="match status" value="1"/>
</dbReference>
<evidence type="ECO:0000256" key="1">
    <source>
        <dbReference type="ARBA" id="ARBA00005417"/>
    </source>
</evidence>
<dbReference type="SUPFAM" id="SSF52540">
    <property type="entry name" value="P-loop containing nucleoside triphosphate hydrolases"/>
    <property type="match status" value="1"/>
</dbReference>
<evidence type="ECO:0000259" key="6">
    <source>
        <dbReference type="PROSITE" id="PS50893"/>
    </source>
</evidence>
<proteinExistence type="inferred from homology"/>
<dbReference type="InterPro" id="IPR017871">
    <property type="entry name" value="ABC_transporter-like_CS"/>
</dbReference>
<comment type="caution">
    <text evidence="7">The sequence shown here is derived from an EMBL/GenBank/DDBJ whole genome shotgun (WGS) entry which is preliminary data.</text>
</comment>
<feature type="compositionally biased region" description="Low complexity" evidence="5">
    <location>
        <begin position="305"/>
        <end position="323"/>
    </location>
</feature>
<sequence length="323" mass="34399">MLETRGLVKVYPGPVTALNGIDLDVPSGMFGLLGANGAGKSTFMKILAGLLEPTSGTATLDGENILESPETLWPRLGYLPQEFGFYPHLNGETMLDHLLTLKGVHAPQGRKRLVAELLERVNLSFAAKRSLKGYSGGMRQRLGIAQALAGNPRLIIVDEPTAGLDPEERLRFYRLLSELAVDRIVLLSTHIVEDVAVLCPRFAVIRAGRLVTVTSPGEARASIAGHIYEGVVNVEDLPRLRGERIVTQAILVEGKDRARIYDPSGSPPDGFAPAPVTLEDAYLVLMRLGALPARGRRGVSQVPPAGGADAALASASTEAGTTS</sequence>
<protein>
    <submittedName>
        <fullName evidence="7">ATP-binding cassette domain-containing protein</fullName>
    </submittedName>
</protein>
<feature type="region of interest" description="Disordered" evidence="5">
    <location>
        <begin position="296"/>
        <end position="323"/>
    </location>
</feature>
<dbReference type="SMART" id="SM00382">
    <property type="entry name" value="AAA"/>
    <property type="match status" value="1"/>
</dbReference>
<dbReference type="Proteomes" id="UP000316292">
    <property type="component" value="Unassembled WGS sequence"/>
</dbReference>
<dbReference type="AlphaFoldDB" id="A0A538SC97"/>
<evidence type="ECO:0000256" key="4">
    <source>
        <dbReference type="ARBA" id="ARBA00022840"/>
    </source>
</evidence>
<evidence type="ECO:0000313" key="8">
    <source>
        <dbReference type="Proteomes" id="UP000316292"/>
    </source>
</evidence>
<comment type="similarity">
    <text evidence="1">Belongs to the ABC transporter superfamily.</text>
</comment>
<evidence type="ECO:0000256" key="5">
    <source>
        <dbReference type="SAM" id="MobiDB-lite"/>
    </source>
</evidence>
<reference evidence="7 8" key="1">
    <citation type="journal article" date="2019" name="Nat. Microbiol.">
        <title>Mediterranean grassland soil C-N compound turnover is dependent on rainfall and depth, and is mediated by genomically divergent microorganisms.</title>
        <authorList>
            <person name="Diamond S."/>
            <person name="Andeer P.F."/>
            <person name="Li Z."/>
            <person name="Crits-Christoph A."/>
            <person name="Burstein D."/>
            <person name="Anantharaman K."/>
            <person name="Lane K.R."/>
            <person name="Thomas B.C."/>
            <person name="Pan C."/>
            <person name="Northen T.R."/>
            <person name="Banfield J.F."/>
        </authorList>
    </citation>
    <scope>NUCLEOTIDE SEQUENCE [LARGE SCALE GENOMIC DNA]</scope>
    <source>
        <strain evidence="7">WS_1</strain>
    </source>
</reference>
<evidence type="ECO:0000313" key="7">
    <source>
        <dbReference type="EMBL" id="TMQ48986.1"/>
    </source>
</evidence>
<dbReference type="InterPro" id="IPR003593">
    <property type="entry name" value="AAA+_ATPase"/>
</dbReference>
<keyword evidence="2" id="KW-0813">Transport</keyword>
<keyword evidence="3" id="KW-0547">Nucleotide-binding</keyword>
<evidence type="ECO:0000256" key="3">
    <source>
        <dbReference type="ARBA" id="ARBA00022741"/>
    </source>
</evidence>
<dbReference type="EMBL" id="VBOR01000062">
    <property type="protein sequence ID" value="TMQ48986.1"/>
    <property type="molecule type" value="Genomic_DNA"/>
</dbReference>
<gene>
    <name evidence="7" type="ORF">E6K71_06010</name>
</gene>
<accession>A0A538SC97</accession>
<dbReference type="Pfam" id="PF00005">
    <property type="entry name" value="ABC_tran"/>
    <property type="match status" value="1"/>
</dbReference>
<dbReference type="Gene3D" id="3.40.50.300">
    <property type="entry name" value="P-loop containing nucleotide triphosphate hydrolases"/>
    <property type="match status" value="1"/>
</dbReference>
<evidence type="ECO:0000256" key="2">
    <source>
        <dbReference type="ARBA" id="ARBA00022448"/>
    </source>
</evidence>
<dbReference type="PANTHER" id="PTHR43335:SF2">
    <property type="entry name" value="ABC TRANSPORTER, ATP-BINDING PROTEIN"/>
    <property type="match status" value="1"/>
</dbReference>
<dbReference type="PROSITE" id="PS50893">
    <property type="entry name" value="ABC_TRANSPORTER_2"/>
    <property type="match status" value="1"/>
</dbReference>
<dbReference type="GO" id="GO:0016887">
    <property type="term" value="F:ATP hydrolysis activity"/>
    <property type="evidence" value="ECO:0007669"/>
    <property type="project" value="InterPro"/>
</dbReference>
<name>A0A538SC97_UNCEI</name>
<dbReference type="InterPro" id="IPR027417">
    <property type="entry name" value="P-loop_NTPase"/>
</dbReference>
<organism evidence="7 8">
    <name type="scientific">Eiseniibacteriota bacterium</name>
    <dbReference type="NCBI Taxonomy" id="2212470"/>
    <lineage>
        <taxon>Bacteria</taxon>
        <taxon>Candidatus Eiseniibacteriota</taxon>
    </lineage>
</organism>